<dbReference type="STRING" id="1732.SAMN02910417_00317"/>
<evidence type="ECO:0000259" key="1">
    <source>
        <dbReference type="Pfam" id="PF22322"/>
    </source>
</evidence>
<feature type="domain" description="DUF6973" evidence="1">
    <location>
        <begin position="80"/>
        <end position="188"/>
    </location>
</feature>
<dbReference type="InterPro" id="IPR054246">
    <property type="entry name" value="DUF6973"/>
</dbReference>
<dbReference type="Proteomes" id="UP000199228">
    <property type="component" value="Unassembled WGS sequence"/>
</dbReference>
<accession>A0A1G6A6C8</accession>
<dbReference type="EMBL" id="FMXR01000004">
    <property type="protein sequence ID" value="SDB04021.1"/>
    <property type="molecule type" value="Genomic_DNA"/>
</dbReference>
<organism evidence="2 3">
    <name type="scientific">Eubacterium oxidoreducens</name>
    <dbReference type="NCBI Taxonomy" id="1732"/>
    <lineage>
        <taxon>Bacteria</taxon>
        <taxon>Bacillati</taxon>
        <taxon>Bacillota</taxon>
        <taxon>Clostridia</taxon>
        <taxon>Eubacteriales</taxon>
        <taxon>Eubacteriaceae</taxon>
        <taxon>Eubacterium</taxon>
    </lineage>
</organism>
<protein>
    <recommendedName>
        <fullName evidence="1">DUF6973 domain-containing protein</fullName>
    </recommendedName>
</protein>
<dbReference type="Pfam" id="PF22322">
    <property type="entry name" value="DUF6973"/>
    <property type="match status" value="1"/>
</dbReference>
<evidence type="ECO:0000313" key="3">
    <source>
        <dbReference type="Proteomes" id="UP000199228"/>
    </source>
</evidence>
<evidence type="ECO:0000313" key="2">
    <source>
        <dbReference type="EMBL" id="SDB04021.1"/>
    </source>
</evidence>
<sequence length="213" mass="24267">MKCDRSRQNALIKNLYFVTIDSYHNDYTRFVYFDEINEFIDSDTKIINGGGAPKGIRKAKGLDPSDKFYDYAHLNSIEKKLFKENKVKALLCLANGKLALKYSEELYKSTVLHNGNGDAFRHTIWNYGMAIDVGQSFAKKWADAHENGASKQPKLEKDMDLFNNKVGRALAKSYPNTVRHSTFKKNSRAKVRAGECRIITKNKLVKSSEKGEK</sequence>
<keyword evidence="3" id="KW-1185">Reference proteome</keyword>
<gene>
    <name evidence="2" type="ORF">SAMN02910417_00317</name>
</gene>
<dbReference type="AlphaFoldDB" id="A0A1G6A6C8"/>
<proteinExistence type="predicted"/>
<name>A0A1G6A6C8_EUBOX</name>
<reference evidence="2 3" key="1">
    <citation type="submission" date="2016-10" db="EMBL/GenBank/DDBJ databases">
        <authorList>
            <person name="de Groot N.N."/>
        </authorList>
    </citation>
    <scope>NUCLEOTIDE SEQUENCE [LARGE SCALE GENOMIC DNA]</scope>
    <source>
        <strain evidence="2 3">DSM 3217</strain>
    </source>
</reference>